<dbReference type="SUPFAM" id="SSF53098">
    <property type="entry name" value="Ribonuclease H-like"/>
    <property type="match status" value="1"/>
</dbReference>
<dbReference type="InterPro" id="IPR041577">
    <property type="entry name" value="RT_RNaseH_2"/>
</dbReference>
<dbReference type="Pfam" id="PF17921">
    <property type="entry name" value="Integrase_H2C2"/>
    <property type="match status" value="1"/>
</dbReference>
<dbReference type="InterPro" id="IPR001584">
    <property type="entry name" value="Integrase_cat-core"/>
</dbReference>
<feature type="region of interest" description="Disordered" evidence="2">
    <location>
        <begin position="461"/>
        <end position="480"/>
    </location>
</feature>
<organism evidence="5 7">
    <name type="scientific">Phytophthora rubi</name>
    <dbReference type="NCBI Taxonomy" id="129364"/>
    <lineage>
        <taxon>Eukaryota</taxon>
        <taxon>Sar</taxon>
        <taxon>Stramenopiles</taxon>
        <taxon>Oomycota</taxon>
        <taxon>Peronosporomycetes</taxon>
        <taxon>Peronosporales</taxon>
        <taxon>Peronosporaceae</taxon>
        <taxon>Phytophthora</taxon>
    </lineage>
</organism>
<reference evidence="5 7" key="1">
    <citation type="submission" date="2018-08" db="EMBL/GenBank/DDBJ databases">
        <title>Genomic investigation of the strawberry pathogen Phytophthora fragariae indicates pathogenicity is determined by transcriptional variation in three key races.</title>
        <authorList>
            <person name="Adams T.M."/>
            <person name="Armitage A.D."/>
            <person name="Sobczyk M.K."/>
            <person name="Bates H.J."/>
            <person name="Dunwell J.M."/>
            <person name="Nellist C.F."/>
            <person name="Harrison R.J."/>
        </authorList>
    </citation>
    <scope>NUCLEOTIDE SEQUENCE [LARGE SCALE GENOMIC DNA]</scope>
    <source>
        <strain evidence="4 6">SCRP249</strain>
        <strain evidence="5 7">SCRP333</strain>
    </source>
</reference>
<feature type="region of interest" description="Disordered" evidence="2">
    <location>
        <begin position="307"/>
        <end position="352"/>
    </location>
</feature>
<feature type="domain" description="Integrase catalytic" evidence="3">
    <location>
        <begin position="601"/>
        <end position="771"/>
    </location>
</feature>
<dbReference type="InterPro" id="IPR036397">
    <property type="entry name" value="RNaseH_sf"/>
</dbReference>
<evidence type="ECO:0000313" key="5">
    <source>
        <dbReference type="EMBL" id="KAE9346976.1"/>
    </source>
</evidence>
<dbReference type="Gene3D" id="3.30.420.10">
    <property type="entry name" value="Ribonuclease H-like superfamily/Ribonuclease H"/>
    <property type="match status" value="1"/>
</dbReference>
<protein>
    <recommendedName>
        <fullName evidence="3">Integrase catalytic domain-containing protein</fullName>
    </recommendedName>
</protein>
<dbReference type="GO" id="GO:0003824">
    <property type="term" value="F:catalytic activity"/>
    <property type="evidence" value="ECO:0007669"/>
    <property type="project" value="UniProtKB-KW"/>
</dbReference>
<evidence type="ECO:0000313" key="7">
    <source>
        <dbReference type="Proteomes" id="UP000434957"/>
    </source>
</evidence>
<name>A0A6A4FQA4_9STRA</name>
<feature type="compositionally biased region" description="Basic and acidic residues" evidence="2">
    <location>
        <begin position="404"/>
        <end position="418"/>
    </location>
</feature>
<gene>
    <name evidence="4" type="ORF">PR001_g17118</name>
    <name evidence="5" type="ORF">PR003_g7167</name>
</gene>
<feature type="region of interest" description="Disordered" evidence="2">
    <location>
        <begin position="914"/>
        <end position="937"/>
    </location>
</feature>
<dbReference type="InterPro" id="IPR041588">
    <property type="entry name" value="Integrase_H2C2"/>
</dbReference>
<evidence type="ECO:0000313" key="4">
    <source>
        <dbReference type="EMBL" id="KAE9006785.1"/>
    </source>
</evidence>
<dbReference type="Proteomes" id="UP000434957">
    <property type="component" value="Unassembled WGS sequence"/>
</dbReference>
<dbReference type="PROSITE" id="PS50994">
    <property type="entry name" value="INTEGRASE"/>
    <property type="match status" value="1"/>
</dbReference>
<proteinExistence type="predicted"/>
<dbReference type="PANTHER" id="PTHR37984">
    <property type="entry name" value="PROTEIN CBG26694"/>
    <property type="match status" value="1"/>
</dbReference>
<dbReference type="Gene3D" id="1.10.340.70">
    <property type="match status" value="1"/>
</dbReference>
<accession>A0A6A4FQA4</accession>
<evidence type="ECO:0000256" key="1">
    <source>
        <dbReference type="ARBA" id="ARBA00023268"/>
    </source>
</evidence>
<comment type="caution">
    <text evidence="5">The sequence shown here is derived from an EMBL/GenBank/DDBJ whole genome shotgun (WGS) entry which is preliminary data.</text>
</comment>
<sequence>MLKKDVQWDWSEAQEFAFERVKMLLTTRPLLLYPNFELPFRLVTDASKVGLGACLMRPNLAGRLHRWSLVLQEYEFQVEYWPGSTNVVADALSRAPAVVRAATGRGRQHQPATAATPVASDAADATPTQATTTGEATRTTAEELPQMLTSGEATQSAVPDAPTARGGAVCASSAAAEATRAEDATCGLEVVPPATESATPVQQSTGKPAEVVVTANDAVMESSDDPVVTTDGTMAAQGDGLAVVATTDGAATVNDGLAMGTHEAGGSIALAPTASRKRTKKAAEPAIRRSARIREPTERHVHWATVAPDAGQPAAPRTAPRAAPDAIGTPPSTGRGTTTTTPTRATLPDVTPNVQDASAAVEPRTMTMETAGAPATASTAPAAATPAPRASGAPAPRPVAARGARREVTAPPTHREKTATMQEVPAVSTKAATKKRSTKGATKANTTKETTVTAGVAPTTQNVTNNAGEMTNGADDLGKDDEDAPVDDTLQLSDDELMLAQKRSKFVKRLLADGRYGSMKVETKFGLVTIETTNGWRVVLPPTLWSLVFKEMHGTVWSGHLRDPHTYGRVAQLYWCPGLYREVRRWIRGCPECDSRKAKPREVIPPLRSLRGGAVGDRWALDVAGPFPVTDGGDRYVIAAVEYVARYAVASCVKGRTAQPVATFIMQEVVLRFSVFRELLTDGAPELAGKVIEELVKLLQAHQINPVPYRPQMVGLVERFHRSWKDCVAAFMQDERQADWNLWVKFAVYSYNSARHSTVVLSPNELRMGRRLRAPNELLRRSEVTVAGELPAYHTDLLKAMKRGYECAEQARRREQERQARYYNRKTRNRRQFQAGDLVWMHNPPRGKNATKFVHQWMGPLRIVEPAGYDNFVLTREDTTGKTETLIAHVSFLISYHYPEALVAQVARDIDEQLDEEDQRSTRNGPAAAAAVRSTKA</sequence>
<dbReference type="InterPro" id="IPR043502">
    <property type="entry name" value="DNA/RNA_pol_sf"/>
</dbReference>
<dbReference type="EMBL" id="QXFV01001402">
    <property type="protein sequence ID" value="KAE9006785.1"/>
    <property type="molecule type" value="Genomic_DNA"/>
</dbReference>
<feature type="compositionally biased region" description="Low complexity" evidence="2">
    <location>
        <begin position="371"/>
        <end position="402"/>
    </location>
</feature>
<dbReference type="SUPFAM" id="SSF56672">
    <property type="entry name" value="DNA/RNA polymerases"/>
    <property type="match status" value="1"/>
</dbReference>
<dbReference type="AlphaFoldDB" id="A0A6A4FQA4"/>
<dbReference type="GO" id="GO:0003676">
    <property type="term" value="F:nucleic acid binding"/>
    <property type="evidence" value="ECO:0007669"/>
    <property type="project" value="InterPro"/>
</dbReference>
<evidence type="ECO:0000313" key="6">
    <source>
        <dbReference type="Proteomes" id="UP000429607"/>
    </source>
</evidence>
<feature type="compositionally biased region" description="Low complexity" evidence="2">
    <location>
        <begin position="439"/>
        <end position="448"/>
    </location>
</feature>
<feature type="region of interest" description="Disordered" evidence="2">
    <location>
        <begin position="371"/>
        <end position="448"/>
    </location>
</feature>
<keyword evidence="1" id="KW-0511">Multifunctional enzyme</keyword>
<dbReference type="PANTHER" id="PTHR37984:SF5">
    <property type="entry name" value="PROTEIN NYNRIN-LIKE"/>
    <property type="match status" value="1"/>
</dbReference>
<dbReference type="Proteomes" id="UP000429607">
    <property type="component" value="Unassembled WGS sequence"/>
</dbReference>
<dbReference type="GO" id="GO:0015074">
    <property type="term" value="P:DNA integration"/>
    <property type="evidence" value="ECO:0007669"/>
    <property type="project" value="InterPro"/>
</dbReference>
<keyword evidence="7" id="KW-1185">Reference proteome</keyword>
<evidence type="ECO:0000256" key="2">
    <source>
        <dbReference type="SAM" id="MobiDB-lite"/>
    </source>
</evidence>
<dbReference type="InterPro" id="IPR012337">
    <property type="entry name" value="RNaseH-like_sf"/>
</dbReference>
<dbReference type="Pfam" id="PF17919">
    <property type="entry name" value="RT_RNaseH_2"/>
    <property type="match status" value="1"/>
</dbReference>
<feature type="region of interest" description="Disordered" evidence="2">
    <location>
        <begin position="102"/>
        <end position="138"/>
    </location>
</feature>
<feature type="compositionally biased region" description="Low complexity" evidence="2">
    <location>
        <begin position="313"/>
        <end position="346"/>
    </location>
</feature>
<evidence type="ECO:0000259" key="3">
    <source>
        <dbReference type="PROSITE" id="PS50994"/>
    </source>
</evidence>
<dbReference type="EMBL" id="QXFT01000332">
    <property type="protein sequence ID" value="KAE9346976.1"/>
    <property type="molecule type" value="Genomic_DNA"/>
</dbReference>
<feature type="compositionally biased region" description="Low complexity" evidence="2">
    <location>
        <begin position="111"/>
        <end position="138"/>
    </location>
</feature>
<dbReference type="InterPro" id="IPR050951">
    <property type="entry name" value="Retrovirus_Pol_polyprotein"/>
</dbReference>